<dbReference type="Pfam" id="PF00535">
    <property type="entry name" value="Glycos_transf_2"/>
    <property type="match status" value="1"/>
</dbReference>
<dbReference type="InterPro" id="IPR029044">
    <property type="entry name" value="Nucleotide-diphossugar_trans"/>
</dbReference>
<dbReference type="PANTHER" id="PTHR43398:SF1">
    <property type="entry name" value="DOLICHOL-PHOSPHATE MANNOSYLTRANSFERASE SUBUNIT 1"/>
    <property type="match status" value="1"/>
</dbReference>
<evidence type="ECO:0000259" key="4">
    <source>
        <dbReference type="Pfam" id="PF00535"/>
    </source>
</evidence>
<dbReference type="Proteomes" id="UP000325286">
    <property type="component" value="Chromosome"/>
</dbReference>
<evidence type="ECO:0000256" key="1">
    <source>
        <dbReference type="ARBA" id="ARBA00006739"/>
    </source>
</evidence>
<evidence type="ECO:0000313" key="5">
    <source>
        <dbReference type="EMBL" id="QEG40612.1"/>
    </source>
</evidence>
<dbReference type="GO" id="GO:0009247">
    <property type="term" value="P:glycolipid biosynthetic process"/>
    <property type="evidence" value="ECO:0007669"/>
    <property type="project" value="TreeGrafter"/>
</dbReference>
<proteinExistence type="inferred from homology"/>
<keyword evidence="3 5" id="KW-0808">Transferase</keyword>
<dbReference type="PANTHER" id="PTHR43398">
    <property type="entry name" value="DOLICHOL-PHOSPHATE MANNOSYLTRANSFERASE SUBUNIT 1"/>
    <property type="match status" value="1"/>
</dbReference>
<dbReference type="GO" id="GO:0016020">
    <property type="term" value="C:membrane"/>
    <property type="evidence" value="ECO:0007669"/>
    <property type="project" value="GOC"/>
</dbReference>
<dbReference type="AlphaFoldDB" id="A0A5B9QRN3"/>
<comment type="similarity">
    <text evidence="1">Belongs to the glycosyltransferase 2 family.</text>
</comment>
<feature type="domain" description="Glycosyltransferase 2-like" evidence="4">
    <location>
        <begin position="21"/>
        <end position="188"/>
    </location>
</feature>
<name>A0A5B9QRN3_9BACT</name>
<dbReference type="SUPFAM" id="SSF53448">
    <property type="entry name" value="Nucleotide-diphospho-sugar transferases"/>
    <property type="match status" value="1"/>
</dbReference>
<keyword evidence="2 5" id="KW-0328">Glycosyltransferase</keyword>
<dbReference type="EMBL" id="CP042914">
    <property type="protein sequence ID" value="QEG40612.1"/>
    <property type="molecule type" value="Genomic_DNA"/>
</dbReference>
<evidence type="ECO:0000256" key="2">
    <source>
        <dbReference type="ARBA" id="ARBA00022676"/>
    </source>
</evidence>
<accession>A0A5B9QRN3</accession>
<dbReference type="OrthoDB" id="9810303at2"/>
<dbReference type="InterPro" id="IPR001173">
    <property type="entry name" value="Glyco_trans_2-like"/>
</dbReference>
<dbReference type="Gene3D" id="3.90.550.10">
    <property type="entry name" value="Spore Coat Polysaccharide Biosynthesis Protein SpsA, Chain A"/>
    <property type="match status" value="1"/>
</dbReference>
<dbReference type="GO" id="GO:0004582">
    <property type="term" value="F:dolichyl-phosphate beta-D-mannosyltransferase activity"/>
    <property type="evidence" value="ECO:0007669"/>
    <property type="project" value="InterPro"/>
</dbReference>
<sequence length="251" mass="27710">MPAVTESAPSESALPSPRVLVVVCTYNERENLPTLLPQILAALPTADVLVVDDDSPDGTGSWAEQTAEVNPRVAVIVRKDERGLGGALKAGIRYADEQGYDFLLNLDGDQSHRPADLPRLLALATAETDAPDIVVGSRYVADGKIEGWPLHRRMMSRMVNGFATKILRLPVKDCSGAFRCYRMASLRRIPLESIRSDGYAMLEELLLALHRDGAKFAEIPITFNDRQVGESKLTTRETIRSVRSLLRMIIR</sequence>
<dbReference type="RefSeq" id="WP_084426025.1">
    <property type="nucleotide sequence ID" value="NZ_CP042914.1"/>
</dbReference>
<evidence type="ECO:0000313" key="6">
    <source>
        <dbReference type="Proteomes" id="UP000325286"/>
    </source>
</evidence>
<protein>
    <submittedName>
        <fullName evidence="5">Undecaprenyl-phosphate mannosyltransferase</fullName>
        <ecNumber evidence="5">2.4.1.54</ecNumber>
    </submittedName>
</protein>
<organism evidence="5 6">
    <name type="scientific">Roseimaritima ulvae</name>
    <dbReference type="NCBI Taxonomy" id="980254"/>
    <lineage>
        <taxon>Bacteria</taxon>
        <taxon>Pseudomonadati</taxon>
        <taxon>Planctomycetota</taxon>
        <taxon>Planctomycetia</taxon>
        <taxon>Pirellulales</taxon>
        <taxon>Pirellulaceae</taxon>
        <taxon>Roseimaritima</taxon>
    </lineage>
</organism>
<dbReference type="EC" id="2.4.1.54" evidence="5"/>
<dbReference type="KEGG" id="rul:UC8_26280"/>
<dbReference type="GO" id="GO:0047267">
    <property type="term" value="F:undecaprenyl-phosphate mannosyltransferase activity"/>
    <property type="evidence" value="ECO:0007669"/>
    <property type="project" value="UniProtKB-EC"/>
</dbReference>
<reference evidence="5 6" key="1">
    <citation type="submission" date="2019-08" db="EMBL/GenBank/DDBJ databases">
        <title>Deep-cultivation of Planctomycetes and their phenomic and genomic characterization uncovers novel biology.</title>
        <authorList>
            <person name="Wiegand S."/>
            <person name="Jogler M."/>
            <person name="Boedeker C."/>
            <person name="Pinto D."/>
            <person name="Vollmers J."/>
            <person name="Rivas-Marin E."/>
            <person name="Kohn T."/>
            <person name="Peeters S.H."/>
            <person name="Heuer A."/>
            <person name="Rast P."/>
            <person name="Oberbeckmann S."/>
            <person name="Bunk B."/>
            <person name="Jeske O."/>
            <person name="Meyerdierks A."/>
            <person name="Storesund J.E."/>
            <person name="Kallscheuer N."/>
            <person name="Luecker S."/>
            <person name="Lage O.M."/>
            <person name="Pohl T."/>
            <person name="Merkel B.J."/>
            <person name="Hornburger P."/>
            <person name="Mueller R.-W."/>
            <person name="Bruemmer F."/>
            <person name="Labrenz M."/>
            <person name="Spormann A.M."/>
            <person name="Op den Camp H."/>
            <person name="Overmann J."/>
            <person name="Amann R."/>
            <person name="Jetten M.S.M."/>
            <person name="Mascher T."/>
            <person name="Medema M.H."/>
            <person name="Devos D.P."/>
            <person name="Kaster A.-K."/>
            <person name="Ovreas L."/>
            <person name="Rohde M."/>
            <person name="Galperin M.Y."/>
            <person name="Jogler C."/>
        </authorList>
    </citation>
    <scope>NUCLEOTIDE SEQUENCE [LARGE SCALE GENOMIC DNA]</scope>
    <source>
        <strain evidence="5 6">UC8</strain>
    </source>
</reference>
<dbReference type="InterPro" id="IPR039528">
    <property type="entry name" value="DPM1-like"/>
</dbReference>
<dbReference type="CDD" id="cd06442">
    <property type="entry name" value="DPM1_like"/>
    <property type="match status" value="1"/>
</dbReference>
<dbReference type="FunFam" id="3.90.550.10:FF:000122">
    <property type="entry name" value="Dolichol-phosphate mannosyltransferase subunit 1"/>
    <property type="match status" value="1"/>
</dbReference>
<gene>
    <name evidence="5" type="ORF">UC8_26280</name>
</gene>
<keyword evidence="6" id="KW-1185">Reference proteome</keyword>
<evidence type="ECO:0000256" key="3">
    <source>
        <dbReference type="ARBA" id="ARBA00022679"/>
    </source>
</evidence>